<evidence type="ECO:0000313" key="5">
    <source>
        <dbReference type="Proteomes" id="UP000600565"/>
    </source>
</evidence>
<feature type="chain" id="PRO_5047406268" evidence="2">
    <location>
        <begin position="25"/>
        <end position="1968"/>
    </location>
</feature>
<evidence type="ECO:0000256" key="1">
    <source>
        <dbReference type="SAM" id="MobiDB-lite"/>
    </source>
</evidence>
<organism evidence="4 5">
    <name type="scientific">Solibacillus merdavium</name>
    <dbReference type="NCBI Taxonomy" id="2762218"/>
    <lineage>
        <taxon>Bacteria</taxon>
        <taxon>Bacillati</taxon>
        <taxon>Bacillota</taxon>
        <taxon>Bacilli</taxon>
        <taxon>Bacillales</taxon>
        <taxon>Caryophanaceae</taxon>
        <taxon>Solibacillus</taxon>
    </lineage>
</organism>
<gene>
    <name evidence="4" type="ORF">H9632_00575</name>
</gene>
<keyword evidence="5" id="KW-1185">Reference proteome</keyword>
<dbReference type="RefSeq" id="WP_191702191.1">
    <property type="nucleotide sequence ID" value="NZ_JACSPW010000001.1"/>
</dbReference>
<feature type="region of interest" description="Disordered" evidence="1">
    <location>
        <begin position="1419"/>
        <end position="1469"/>
    </location>
</feature>
<comment type="caution">
    <text evidence="4">The sequence shown here is derived from an EMBL/GenBank/DDBJ whole genome shotgun (WGS) entry which is preliminary data.</text>
</comment>
<feature type="domain" description="SLH" evidence="3">
    <location>
        <begin position="1844"/>
        <end position="1907"/>
    </location>
</feature>
<keyword evidence="2" id="KW-0732">Signal</keyword>
<dbReference type="Pfam" id="PF00395">
    <property type="entry name" value="SLH"/>
    <property type="match status" value="3"/>
</dbReference>
<proteinExistence type="predicted"/>
<name>A0ABR8XHX5_9BACL</name>
<dbReference type="Pfam" id="PF14478">
    <property type="entry name" value="DUF4430"/>
    <property type="match status" value="1"/>
</dbReference>
<feature type="region of interest" description="Disordered" evidence="1">
    <location>
        <begin position="37"/>
        <end position="72"/>
    </location>
</feature>
<reference evidence="4 5" key="1">
    <citation type="submission" date="2020-08" db="EMBL/GenBank/DDBJ databases">
        <title>A Genomic Blueprint of the Chicken Gut Microbiome.</title>
        <authorList>
            <person name="Gilroy R."/>
            <person name="Ravi A."/>
            <person name="Getino M."/>
            <person name="Pursley I."/>
            <person name="Horton D.L."/>
            <person name="Alikhan N.-F."/>
            <person name="Baker D."/>
            <person name="Gharbi K."/>
            <person name="Hall N."/>
            <person name="Watson M."/>
            <person name="Adriaenssens E.M."/>
            <person name="Foster-Nyarko E."/>
            <person name="Jarju S."/>
            <person name="Secka A."/>
            <person name="Antonio M."/>
            <person name="Oren A."/>
            <person name="Chaudhuri R."/>
            <person name="La Ragione R.M."/>
            <person name="Hildebrand F."/>
            <person name="Pallen M.J."/>
        </authorList>
    </citation>
    <scope>NUCLEOTIDE SEQUENCE [LARGE SCALE GENOMIC DNA]</scope>
    <source>
        <strain evidence="4 5">Sa1YVA6</strain>
    </source>
</reference>
<evidence type="ECO:0000313" key="4">
    <source>
        <dbReference type="EMBL" id="MBD8031540.1"/>
    </source>
</evidence>
<feature type="compositionally biased region" description="Basic and acidic residues" evidence="1">
    <location>
        <begin position="1604"/>
        <end position="1629"/>
    </location>
</feature>
<evidence type="ECO:0000256" key="2">
    <source>
        <dbReference type="SAM" id="SignalP"/>
    </source>
</evidence>
<dbReference type="CDD" id="cd00688">
    <property type="entry name" value="ISOPREN_C2_like"/>
    <property type="match status" value="1"/>
</dbReference>
<dbReference type="Proteomes" id="UP000600565">
    <property type="component" value="Unassembled WGS sequence"/>
</dbReference>
<feature type="domain" description="SLH" evidence="3">
    <location>
        <begin position="1909"/>
        <end position="1968"/>
    </location>
</feature>
<dbReference type="PROSITE" id="PS51272">
    <property type="entry name" value="SLH"/>
    <property type="match status" value="3"/>
</dbReference>
<dbReference type="Gene3D" id="2.170.130.30">
    <property type="match status" value="1"/>
</dbReference>
<feature type="domain" description="SLH" evidence="3">
    <location>
        <begin position="1786"/>
        <end position="1843"/>
    </location>
</feature>
<dbReference type="InterPro" id="IPR027954">
    <property type="entry name" value="Transcobalamin-like_C"/>
</dbReference>
<feature type="region of interest" description="Disordered" evidence="1">
    <location>
        <begin position="1593"/>
        <end position="1648"/>
    </location>
</feature>
<feature type="compositionally biased region" description="Polar residues" evidence="1">
    <location>
        <begin position="59"/>
        <end position="72"/>
    </location>
</feature>
<dbReference type="Gene3D" id="1.50.10.20">
    <property type="match status" value="1"/>
</dbReference>
<sequence length="1968" mass="215302">MKIYKKWLSIAIIFILSFSLLSPAAIVKGQGFEAEESNATSSTYNHDEQSLHPNDETSKNAPSLPTTSDSAQINSSNLSEVLPSGYVTVSVEKFTLGQGYAIDPIQVPFYEGEMAGQVVARVLGSGNYNNGMDEENISYLANIKDAESTVNIPTYIQKEILKSGSTIGARTNSDWLGQFDYTDMSGWMYTANHKLPDVGMSEYEVTDGSVIRLQFTVYGYGGDLGFSFELPYIEVANKDRLTAKVAEINSNPDKGVILANQSVKSAYDAAYEQLKDMESSQTNIDDALKQLEAALEGQVDVIITDKTVLQTAVNTAEVNKDSVKISSNGKDVEPIEYWVTQAEFDAYTNIIVSAQQLIADQAVIQDTIDAKVLALNQATDSFNAVKKEGLKNAVPTVNEVKFTIAPKTVTFKLFDANNQEVNIGTGVVGTYKVYTANLQAGDYRYEGFDSSEKSVGGGKLTVTTEPKQEYQFRQLNFKATNTNWKVGNDYTIKVGLDSYDDTSLKFGDELSSGHIPVLGLTGKTYFYSFEPISTHKEYTALKNSITVTIAGSAQSISGSIPFSGNVTFTVPLEAELFLGRKIKHFISFEEIKPEGEATVNSNGTKTFSYKLANNGQYNYRVSQEGKLTNTGIFTANAQNAALEVTQKQLDILSPRAVLNKGTHFEGNIYLNINEQNHLKLSQGDNFKLLPLRSWQALIDGITNYFFEPDFNYEIITGNDVVEIEPGKPGSYAIVKAIKNGTAIVKVTYDALKVNGSTDIKAADDAYSAIWPENVGVFVVTVGQGKTGISTGIESNKERNQKANEKKVNNLQNGIYDADIDSVYYVKGEPGAFFKFTPTANSTVSILRPEINHAAGTVSYGNAEFSTENITLNEDGSYTVLLTEGRNIVKVEKDGKAEYHVMTARPLDITIENVTNPNGEIAAGDKVKVTFKGISFPANKLSGIYNFRGQLKYLGGNNHTSIVGQAVQYNMTTIGNSITFTIPEDYEGEYSLHDGHIQLSFFGSPIGDHRNINPTVGANPNFAASEIEAYYGIFPKITIIDGPVDKTKLQTSIIEAGVNKDSVKISNDGKDIDPTEYWVTQAEVDTYTNIIVSAQQLLADENKTQVAIDAKVLALNQSTETFNQAKKLGAKSKVIIPTQQAYNTVGKYMIDKLPNPKFGSEWWIITLARGGYEVPESYYNTYYNNVVDYVISKNGDLDQRKYTEYSRLIIALTAIGKDPSNVGGYNLIEKLSDYDKVVWQGVNGAYFALIALDTWGFDLPNSATTTREKLIDFILDKQLADKGWALSGTKADPDMTGMAIQSLAPYYNSNPQVKESVDHALATLSAIQEENGGYKSWNTENAESAAQVITALASLGIDANQDPRFNKVISNIMTYYSKEDGGFKHVLTETKANGMATEQVGYTLAAYHRLLNGQTALYDMTDTKQNNPSNPGNGGNNPSNPGDDENNPSKPGDSENGSKPGAGGGNNSPGGNLAYGKTTFLIKISSSEIPLRATTVDLFPGETVVDVLKRVTAENGISLSYRETQYGTYIEGIAGLYEFDRGPLSGWMYRVNGSFPSYSAGIYTLSPGDTVEWLYTLDLGKDIGGYVDGIENGSAPGATPGGGAECKDETKDCKEKNKCTDEDKQCTEEPSKDEDSEEESKENTKAEITVEDGSDKAFITAENIQKYLENDMQTLVIKINGKNLELPTSSLKSIILAEDEKLVASIVSSTESKEFTVNFGVETSQGQIKPISLGKEYVKVTLPADEVKPNTVVLQLIDGEYKPVPHKVINGEIVLFTKISGTFVIIEKQVTFKDIEKLANKDEIEFLASRLIIQGKTPETFEPNKPITRAQFAALVSRALGLQTSGENPFNDTSGKWYEKDIQALFEAGITKGTTASTFNPEAPITRQQAAAFTGRILEYLNVMAKENGDIHFKDANRISAEYLRYIELLSSLDIMTGKEDGTFDPRESLTRSQTAKILKRALTIADMM</sequence>
<feature type="signal peptide" evidence="2">
    <location>
        <begin position="1"/>
        <end position="24"/>
    </location>
</feature>
<dbReference type="SUPFAM" id="SSF48239">
    <property type="entry name" value="Terpenoid cyclases/Protein prenyltransferases"/>
    <property type="match status" value="1"/>
</dbReference>
<feature type="compositionally biased region" description="Low complexity" evidence="1">
    <location>
        <begin position="1425"/>
        <end position="1440"/>
    </location>
</feature>
<feature type="compositionally biased region" description="Acidic residues" evidence="1">
    <location>
        <begin position="1630"/>
        <end position="1639"/>
    </location>
</feature>
<protein>
    <submittedName>
        <fullName evidence="4">S-layer homology domain-containing protein</fullName>
    </submittedName>
</protein>
<dbReference type="InterPro" id="IPR008930">
    <property type="entry name" value="Terpenoid_cyclase/PrenylTrfase"/>
</dbReference>
<dbReference type="Gene3D" id="1.20.1270.90">
    <property type="entry name" value="AF1782-like"/>
    <property type="match status" value="2"/>
</dbReference>
<accession>A0ABR8XHX5</accession>
<dbReference type="InterPro" id="IPR001119">
    <property type="entry name" value="SLH_dom"/>
</dbReference>
<dbReference type="EMBL" id="JACSPW010000001">
    <property type="protein sequence ID" value="MBD8031540.1"/>
    <property type="molecule type" value="Genomic_DNA"/>
</dbReference>
<feature type="compositionally biased region" description="Basic and acidic residues" evidence="1">
    <location>
        <begin position="45"/>
        <end position="58"/>
    </location>
</feature>
<evidence type="ECO:0000259" key="3">
    <source>
        <dbReference type="PROSITE" id="PS51272"/>
    </source>
</evidence>